<feature type="signal peptide" evidence="2">
    <location>
        <begin position="1"/>
        <end position="23"/>
    </location>
</feature>
<organism evidence="3 4">
    <name type="scientific">Trapa natans</name>
    <name type="common">Water chestnut</name>
    <dbReference type="NCBI Taxonomy" id="22666"/>
    <lineage>
        <taxon>Eukaryota</taxon>
        <taxon>Viridiplantae</taxon>
        <taxon>Streptophyta</taxon>
        <taxon>Embryophyta</taxon>
        <taxon>Tracheophyta</taxon>
        <taxon>Spermatophyta</taxon>
        <taxon>Magnoliopsida</taxon>
        <taxon>eudicotyledons</taxon>
        <taxon>Gunneridae</taxon>
        <taxon>Pentapetalae</taxon>
        <taxon>rosids</taxon>
        <taxon>malvids</taxon>
        <taxon>Myrtales</taxon>
        <taxon>Lythraceae</taxon>
        <taxon>Trapa</taxon>
    </lineage>
</organism>
<evidence type="ECO:0000313" key="3">
    <source>
        <dbReference type="EMBL" id="KAK4771711.1"/>
    </source>
</evidence>
<keyword evidence="1" id="KW-0812">Transmembrane</keyword>
<keyword evidence="1" id="KW-1133">Transmembrane helix</keyword>
<feature type="transmembrane region" description="Helical" evidence="1">
    <location>
        <begin position="76"/>
        <end position="95"/>
    </location>
</feature>
<protein>
    <recommendedName>
        <fullName evidence="5">Phytocyanin domain-containing protein</fullName>
    </recommendedName>
</protein>
<keyword evidence="1" id="KW-0472">Membrane</keyword>
<dbReference type="AlphaFoldDB" id="A0AAN7KYP6"/>
<accession>A0AAN7KYP6</accession>
<comment type="caution">
    <text evidence="3">The sequence shown here is derived from an EMBL/GenBank/DDBJ whole genome shotgun (WGS) entry which is preliminary data.</text>
</comment>
<dbReference type="SUPFAM" id="SSF49503">
    <property type="entry name" value="Cupredoxins"/>
    <property type="match status" value="1"/>
</dbReference>
<dbReference type="Gene3D" id="2.60.40.420">
    <property type="entry name" value="Cupredoxins - blue copper proteins"/>
    <property type="match status" value="1"/>
</dbReference>
<evidence type="ECO:0000313" key="4">
    <source>
        <dbReference type="Proteomes" id="UP001346149"/>
    </source>
</evidence>
<dbReference type="InterPro" id="IPR008972">
    <property type="entry name" value="Cupredoxin"/>
</dbReference>
<evidence type="ECO:0000256" key="2">
    <source>
        <dbReference type="SAM" id="SignalP"/>
    </source>
</evidence>
<dbReference type="Proteomes" id="UP001346149">
    <property type="component" value="Unassembled WGS sequence"/>
</dbReference>
<gene>
    <name evidence="3" type="ORF">SAY86_013486</name>
</gene>
<proteinExistence type="predicted"/>
<reference evidence="3 4" key="1">
    <citation type="journal article" date="2023" name="Hortic Res">
        <title>Pangenome of water caltrop reveals structural variations and asymmetric subgenome divergence after allopolyploidization.</title>
        <authorList>
            <person name="Zhang X."/>
            <person name="Chen Y."/>
            <person name="Wang L."/>
            <person name="Yuan Y."/>
            <person name="Fang M."/>
            <person name="Shi L."/>
            <person name="Lu R."/>
            <person name="Comes H.P."/>
            <person name="Ma Y."/>
            <person name="Chen Y."/>
            <person name="Huang G."/>
            <person name="Zhou Y."/>
            <person name="Zheng Z."/>
            <person name="Qiu Y."/>
        </authorList>
    </citation>
    <scope>NUCLEOTIDE SEQUENCE [LARGE SCALE GENOMIC DNA]</scope>
    <source>
        <strain evidence="3">F231</strain>
    </source>
</reference>
<sequence length="98" mass="10389">MASPAQLCFFLFILVSAAAVVSATDHIVGANKGWNPGINYTLWANNQTFYVGDLICAATANSSSSAQRIHEVGRFMGLRANVVAIVLGALIWFGSSLI</sequence>
<dbReference type="EMBL" id="JAXQNO010000020">
    <property type="protein sequence ID" value="KAK4771711.1"/>
    <property type="molecule type" value="Genomic_DNA"/>
</dbReference>
<feature type="chain" id="PRO_5043041762" description="Phytocyanin domain-containing protein" evidence="2">
    <location>
        <begin position="24"/>
        <end position="98"/>
    </location>
</feature>
<name>A0AAN7KYP6_TRANT</name>
<keyword evidence="4" id="KW-1185">Reference proteome</keyword>
<evidence type="ECO:0008006" key="5">
    <source>
        <dbReference type="Google" id="ProtNLM"/>
    </source>
</evidence>
<evidence type="ECO:0000256" key="1">
    <source>
        <dbReference type="SAM" id="Phobius"/>
    </source>
</evidence>
<keyword evidence="2" id="KW-0732">Signal</keyword>